<evidence type="ECO:0000313" key="5">
    <source>
        <dbReference type="EMBL" id="SUD30480.1"/>
    </source>
</evidence>
<dbReference type="InterPro" id="IPR001155">
    <property type="entry name" value="OxRdtase_FMN_N"/>
</dbReference>
<comment type="similarity">
    <text evidence="2">Belongs to the NADH:flavin oxidoreductase/NADH oxidase family.</text>
</comment>
<dbReference type="CDD" id="cd02933">
    <property type="entry name" value="OYE_like_FMN"/>
    <property type="match status" value="1"/>
</dbReference>
<comment type="cofactor">
    <cofactor evidence="1">
        <name>FMN</name>
        <dbReference type="ChEBI" id="CHEBI:58210"/>
    </cofactor>
</comment>
<dbReference type="InterPro" id="IPR045247">
    <property type="entry name" value="Oye-like"/>
</dbReference>
<keyword evidence="3 5" id="KW-0560">Oxidoreductase</keyword>
<feature type="domain" description="NADH:flavin oxidoreductase/NADH oxidase N-terminal" evidence="4">
    <location>
        <begin position="5"/>
        <end position="339"/>
    </location>
</feature>
<sequence length="366" mass="39777">MHNLLLSPLKMGRLDLKNRVVMAPMTRSRAKHGSDAPTALNALYYAQRSSAGLIITEGTQVSRQGQGYAYTPGIYSSEQVAGWKQVTHAVHEAGGLIAAQLWHVGRMSHASLQEPGEVPVAPSAIRAQAQVFIPDGNGSGLMALAEQPREMTLEDIEAVKRSFVEAARNAMAAGFDLVEVHGANGYLFDQFLATGTNKRQDTYGGSVENRARFLLETVDALIEDLGADRVGVRLSPWGTISDIQDDEPEAMVLFLAQALDQRNIAYLHVAEWEWTGGPAYPEGFRQRLRSAFQKPLIVCGNYDAERGEALLAQGLVDAIAMGRSFIANPDLVERIRQAAPLAQANPALFYGGDAKGYTDYPTYLSS</sequence>
<evidence type="ECO:0000256" key="1">
    <source>
        <dbReference type="ARBA" id="ARBA00001917"/>
    </source>
</evidence>
<name>A0A379ICA8_PSEFL</name>
<dbReference type="RefSeq" id="WP_038440588.1">
    <property type="nucleotide sequence ID" value="NZ_CP008896.1"/>
</dbReference>
<proteinExistence type="inferred from homology"/>
<dbReference type="GO" id="GO:0010181">
    <property type="term" value="F:FMN binding"/>
    <property type="evidence" value="ECO:0007669"/>
    <property type="project" value="InterPro"/>
</dbReference>
<evidence type="ECO:0000313" key="6">
    <source>
        <dbReference type="Proteomes" id="UP000255125"/>
    </source>
</evidence>
<dbReference type="EC" id="1.-.-.-" evidence="5"/>
<dbReference type="Pfam" id="PF00724">
    <property type="entry name" value="Oxidored_FMN"/>
    <property type="match status" value="1"/>
</dbReference>
<dbReference type="KEGG" id="pfn:HZ99_00880"/>
<dbReference type="Gene3D" id="3.20.20.70">
    <property type="entry name" value="Aldolase class I"/>
    <property type="match status" value="1"/>
</dbReference>
<gene>
    <name evidence="5" type="primary">nemA_4</name>
    <name evidence="5" type="ORF">NCTC10392_02400</name>
</gene>
<dbReference type="EMBL" id="UGUS01000002">
    <property type="protein sequence ID" value="SUD30480.1"/>
    <property type="molecule type" value="Genomic_DNA"/>
</dbReference>
<accession>A0A379ICA8</accession>
<dbReference type="GO" id="GO:0005829">
    <property type="term" value="C:cytosol"/>
    <property type="evidence" value="ECO:0007669"/>
    <property type="project" value="UniProtKB-ARBA"/>
</dbReference>
<evidence type="ECO:0000259" key="4">
    <source>
        <dbReference type="Pfam" id="PF00724"/>
    </source>
</evidence>
<evidence type="ECO:0000256" key="3">
    <source>
        <dbReference type="ARBA" id="ARBA00023002"/>
    </source>
</evidence>
<dbReference type="PANTHER" id="PTHR22893">
    <property type="entry name" value="NADH OXIDOREDUCTASE-RELATED"/>
    <property type="match status" value="1"/>
</dbReference>
<dbReference type="Proteomes" id="UP000255125">
    <property type="component" value="Unassembled WGS sequence"/>
</dbReference>
<evidence type="ECO:0000256" key="2">
    <source>
        <dbReference type="ARBA" id="ARBA00005979"/>
    </source>
</evidence>
<dbReference type="SUPFAM" id="SSF51395">
    <property type="entry name" value="FMN-linked oxidoreductases"/>
    <property type="match status" value="1"/>
</dbReference>
<dbReference type="NCBIfam" id="NF007899">
    <property type="entry name" value="PRK10605.1"/>
    <property type="match status" value="1"/>
</dbReference>
<dbReference type="InterPro" id="IPR013785">
    <property type="entry name" value="Aldolase_TIM"/>
</dbReference>
<dbReference type="GO" id="GO:0016628">
    <property type="term" value="F:oxidoreductase activity, acting on the CH-CH group of donors, NAD or NADP as acceptor"/>
    <property type="evidence" value="ECO:0007669"/>
    <property type="project" value="UniProtKB-ARBA"/>
</dbReference>
<organism evidence="5 6">
    <name type="scientific">Pseudomonas fluorescens</name>
    <dbReference type="NCBI Taxonomy" id="294"/>
    <lineage>
        <taxon>Bacteria</taxon>
        <taxon>Pseudomonadati</taxon>
        <taxon>Pseudomonadota</taxon>
        <taxon>Gammaproteobacteria</taxon>
        <taxon>Pseudomonadales</taxon>
        <taxon>Pseudomonadaceae</taxon>
        <taxon>Pseudomonas</taxon>
    </lineage>
</organism>
<protein>
    <submittedName>
        <fullName evidence="5">Morphinone reductase</fullName>
        <ecNumber evidence="5">1.-.-.-</ecNumber>
    </submittedName>
</protein>
<dbReference type="OrthoDB" id="8523426at2"/>
<dbReference type="PANTHER" id="PTHR22893:SF91">
    <property type="entry name" value="NADPH DEHYDROGENASE 2-RELATED"/>
    <property type="match status" value="1"/>
</dbReference>
<reference evidence="5 6" key="1">
    <citation type="submission" date="2018-06" db="EMBL/GenBank/DDBJ databases">
        <authorList>
            <consortium name="Pathogen Informatics"/>
            <person name="Doyle S."/>
        </authorList>
    </citation>
    <scope>NUCLEOTIDE SEQUENCE [LARGE SCALE GENOMIC DNA]</scope>
    <source>
        <strain evidence="5 6">NCTC10392</strain>
    </source>
</reference>
<dbReference type="FunFam" id="3.20.20.70:FF:000059">
    <property type="entry name" value="N-ethylmaleimide reductase, FMN-linked"/>
    <property type="match status" value="1"/>
</dbReference>
<dbReference type="AlphaFoldDB" id="A0A379ICA8"/>